<dbReference type="CDD" id="cd07250">
    <property type="entry name" value="HPPD_C_like"/>
    <property type="match status" value="1"/>
</dbReference>
<dbReference type="PANTHER" id="PTHR11959">
    <property type="entry name" value="4-HYDROXYPHENYLPYRUVATE DIOXYGENASE"/>
    <property type="match status" value="1"/>
</dbReference>
<reference evidence="8" key="1">
    <citation type="submission" date="2025-08" db="UniProtKB">
        <authorList>
            <consortium name="Ensembl"/>
        </authorList>
    </citation>
    <scope>IDENTIFICATION</scope>
</reference>
<accession>A0A3Q3IK79</accession>
<dbReference type="InterPro" id="IPR005956">
    <property type="entry name" value="4OHPhenylPyrv_dOase"/>
</dbReference>
<dbReference type="InterPro" id="IPR041736">
    <property type="entry name" value="4OHPhenylPyrv_dOase_N"/>
</dbReference>
<protein>
    <recommendedName>
        <fullName evidence="5">4-hydroxyphenylpyruvate dioxygenase</fullName>
    </recommendedName>
</protein>
<feature type="binding site" evidence="6">
    <location>
        <position position="306"/>
    </location>
    <ligand>
        <name>Fe cation</name>
        <dbReference type="ChEBI" id="CHEBI:24875"/>
    </ligand>
</feature>
<organism evidence="8 9">
    <name type="scientific">Monopterus albus</name>
    <name type="common">Swamp eel</name>
    <dbReference type="NCBI Taxonomy" id="43700"/>
    <lineage>
        <taxon>Eukaryota</taxon>
        <taxon>Metazoa</taxon>
        <taxon>Chordata</taxon>
        <taxon>Craniata</taxon>
        <taxon>Vertebrata</taxon>
        <taxon>Euteleostomi</taxon>
        <taxon>Actinopterygii</taxon>
        <taxon>Neopterygii</taxon>
        <taxon>Teleostei</taxon>
        <taxon>Neoteleostei</taxon>
        <taxon>Acanthomorphata</taxon>
        <taxon>Anabantaria</taxon>
        <taxon>Synbranchiformes</taxon>
        <taxon>Synbranchidae</taxon>
        <taxon>Monopterus</taxon>
    </lineage>
</organism>
<keyword evidence="9" id="KW-1185">Reference proteome</keyword>
<evidence type="ECO:0000256" key="4">
    <source>
        <dbReference type="ARBA" id="ARBA00023004"/>
    </source>
</evidence>
<keyword evidence="3" id="KW-0677">Repeat</keyword>
<evidence type="ECO:0000313" key="9">
    <source>
        <dbReference type="Proteomes" id="UP000261600"/>
    </source>
</evidence>
<feature type="binding site" evidence="6">
    <location>
        <position position="202"/>
    </location>
    <ligand>
        <name>Fe cation</name>
        <dbReference type="ChEBI" id="CHEBI:24875"/>
    </ligand>
</feature>
<feature type="domain" description="VOC" evidence="7">
    <location>
        <begin position="199"/>
        <end position="374"/>
    </location>
</feature>
<dbReference type="SUPFAM" id="SSF54593">
    <property type="entry name" value="Glyoxalase/Bleomycin resistance protein/Dihydroxybiphenyl dioxygenase"/>
    <property type="match status" value="1"/>
</dbReference>
<dbReference type="OrthoDB" id="414569at2759"/>
<evidence type="ECO:0000256" key="2">
    <source>
        <dbReference type="ARBA" id="ARBA00022723"/>
    </source>
</evidence>
<feature type="domain" description="VOC" evidence="7">
    <location>
        <begin position="7"/>
        <end position="168"/>
    </location>
</feature>
<dbReference type="AlphaFoldDB" id="A0A3Q3IK79"/>
<sequence length="446" mass="50590">MAAYLNRLHHISLQVSNAEKTAKDLVSKFKFNLFAARLTDNSRQLALRKGAAIFVVNERQNQSSVRLNGEIQGITHKISPDPRRVTVRKYNQDDSTKCLYDVSPHYSVDTVNNVCFEVDDVERSFRALRHMGCNFLVPPTTVQDEGGLVTYSVLKSIVGNVCHTLIDRTQYEGNFLPGFNVIEKNCSLEEEDMSCPITHFDHITYACPRKSTHQIMRWYEKLLGFQRFYIDSDEDVDDGFVVNQEGIGLRLTAMEYWKCSKAGIILPHVNKKEPDCKFVIAESLPEQGRNQVDTFLEQHKAPGIQHIGLYTKNIVSTAHTMGEAGVQFFSPPLAYYTEVGKQQEIEEAGHSPQMLAQHGILLDTDLHHDPLSQTASSENRRYLLQVFTKPIFAEDTFFLELIERRGATGFGEGNIRALWRSVQGYMDNKRGYSQGETSPKTVQTAQ</sequence>
<name>A0A3Q3IK79_MONAL</name>
<evidence type="ECO:0000256" key="1">
    <source>
        <dbReference type="ARBA" id="ARBA00005877"/>
    </source>
</evidence>
<feature type="binding site" evidence="6">
    <location>
        <position position="400"/>
    </location>
    <ligand>
        <name>Fe cation</name>
        <dbReference type="ChEBI" id="CHEBI:24875"/>
    </ligand>
</feature>
<comment type="cofactor">
    <cofactor evidence="6">
        <name>Fe cation</name>
        <dbReference type="ChEBI" id="CHEBI:24875"/>
    </cofactor>
    <text evidence="6">Binds 1 Fe cation per subunit.</text>
</comment>
<dbReference type="InterPro" id="IPR037523">
    <property type="entry name" value="VOC_core"/>
</dbReference>
<dbReference type="GO" id="GO:0003868">
    <property type="term" value="F:4-hydroxyphenylpyruvate dioxygenase activity"/>
    <property type="evidence" value="ECO:0007669"/>
    <property type="project" value="InterPro"/>
</dbReference>
<dbReference type="InterPro" id="IPR041735">
    <property type="entry name" value="4OHPhenylPyrv_dOase_C"/>
</dbReference>
<dbReference type="Ensembl" id="ENSMALT00000003983.1">
    <property type="protein sequence ID" value="ENSMALP00000003884.1"/>
    <property type="gene ID" value="ENSMALG00000002851.1"/>
</dbReference>
<dbReference type="PANTHER" id="PTHR11959:SF10">
    <property type="entry name" value="4-HYDROXYPHENYLPYRUVATE DIOXYGENASE-LIKE PROTEIN"/>
    <property type="match status" value="1"/>
</dbReference>
<evidence type="ECO:0000256" key="6">
    <source>
        <dbReference type="PIRSR" id="PIRSR009283-1"/>
    </source>
</evidence>
<dbReference type="Proteomes" id="UP000261600">
    <property type="component" value="Unplaced"/>
</dbReference>
<dbReference type="CTD" id="84842"/>
<dbReference type="PIRSF" id="PIRSF009283">
    <property type="entry name" value="HPP_dOase"/>
    <property type="match status" value="1"/>
</dbReference>
<comment type="similarity">
    <text evidence="1 5">Belongs to the 4HPPD family.</text>
</comment>
<dbReference type="InterPro" id="IPR029068">
    <property type="entry name" value="Glyas_Bleomycin-R_OHBP_Dase"/>
</dbReference>
<proteinExistence type="inferred from homology"/>
<dbReference type="GO" id="GO:0046872">
    <property type="term" value="F:metal ion binding"/>
    <property type="evidence" value="ECO:0007669"/>
    <property type="project" value="UniProtKB-KW"/>
</dbReference>
<dbReference type="CDD" id="cd08342">
    <property type="entry name" value="HPPD_N_like"/>
    <property type="match status" value="1"/>
</dbReference>
<dbReference type="GO" id="GO:0009072">
    <property type="term" value="P:aromatic amino acid metabolic process"/>
    <property type="evidence" value="ECO:0007669"/>
    <property type="project" value="InterPro"/>
</dbReference>
<evidence type="ECO:0000256" key="5">
    <source>
        <dbReference type="PIRNR" id="PIRNR009283"/>
    </source>
</evidence>
<dbReference type="STRING" id="43700.ENSMALP00000003884"/>
<evidence type="ECO:0000259" key="7">
    <source>
        <dbReference type="PROSITE" id="PS51819"/>
    </source>
</evidence>
<keyword evidence="4 6" id="KW-0408">Iron</keyword>
<dbReference type="GeneID" id="109962958"/>
<evidence type="ECO:0000256" key="3">
    <source>
        <dbReference type="ARBA" id="ARBA00022737"/>
    </source>
</evidence>
<dbReference type="RefSeq" id="XP_020460824.1">
    <property type="nucleotide sequence ID" value="XM_020605168.1"/>
</dbReference>
<evidence type="ECO:0000313" key="8">
    <source>
        <dbReference type="Ensembl" id="ENSMALP00000003884.1"/>
    </source>
</evidence>
<dbReference type="Gene3D" id="3.10.180.10">
    <property type="entry name" value="2,3-Dihydroxybiphenyl 1,2-Dioxygenase, domain 1"/>
    <property type="match status" value="2"/>
</dbReference>
<reference evidence="8" key="2">
    <citation type="submission" date="2025-09" db="UniProtKB">
        <authorList>
            <consortium name="Ensembl"/>
        </authorList>
    </citation>
    <scope>IDENTIFICATION</scope>
</reference>
<dbReference type="KEGG" id="malb:109962958"/>
<dbReference type="PROSITE" id="PS51819">
    <property type="entry name" value="VOC"/>
    <property type="match status" value="2"/>
</dbReference>
<keyword evidence="2 6" id="KW-0479">Metal-binding</keyword>